<accession>A0A9P6C6X3</accession>
<gene>
    <name evidence="1" type="ORF">P691DRAFT_436622</name>
</gene>
<dbReference type="Proteomes" id="UP000807342">
    <property type="component" value="Unassembled WGS sequence"/>
</dbReference>
<dbReference type="OrthoDB" id="3007819at2759"/>
<comment type="caution">
    <text evidence="1">The sequence shown here is derived from an EMBL/GenBank/DDBJ whole genome shotgun (WGS) entry which is preliminary data.</text>
</comment>
<organism evidence="1 2">
    <name type="scientific">Macrolepiota fuliginosa MF-IS2</name>
    <dbReference type="NCBI Taxonomy" id="1400762"/>
    <lineage>
        <taxon>Eukaryota</taxon>
        <taxon>Fungi</taxon>
        <taxon>Dikarya</taxon>
        <taxon>Basidiomycota</taxon>
        <taxon>Agaricomycotina</taxon>
        <taxon>Agaricomycetes</taxon>
        <taxon>Agaricomycetidae</taxon>
        <taxon>Agaricales</taxon>
        <taxon>Agaricineae</taxon>
        <taxon>Agaricaceae</taxon>
        <taxon>Macrolepiota</taxon>
    </lineage>
</organism>
<keyword evidence="2" id="KW-1185">Reference proteome</keyword>
<proteinExistence type="predicted"/>
<protein>
    <recommendedName>
        <fullName evidence="3">F-box domain-containing protein</fullName>
    </recommendedName>
</protein>
<evidence type="ECO:0000313" key="1">
    <source>
        <dbReference type="EMBL" id="KAF9450759.1"/>
    </source>
</evidence>
<dbReference type="EMBL" id="MU151098">
    <property type="protein sequence ID" value="KAF9450759.1"/>
    <property type="molecule type" value="Genomic_DNA"/>
</dbReference>
<name>A0A9P6C6X3_9AGAR</name>
<dbReference type="AlphaFoldDB" id="A0A9P6C6X3"/>
<evidence type="ECO:0000313" key="2">
    <source>
        <dbReference type="Proteomes" id="UP000807342"/>
    </source>
</evidence>
<sequence>MDNYLEAIPCDILQHIAFLTTIDSYPWLGAPRDILTLLRTSPTLYHTLSMRSCPHLYADIFRSTFDVHAPQKRFRFQITDSALAEELVLRYKMLRRVRARIFSNSELRQDLWTAFWMVQESDGLNELQLRYAGLSEYILDLVKSWSTGGGLQHFEKAALHEIRSLVIWLLCFTLTRQHILSLPSDARDALQFVLSPYSRNFHRPASSINGSFLLSHLPWRGRTNGTNDIRAEITQATHREHLTQHQWRCGHETKPIVIYAHEWVPTCPDPSPAAINLLFCLREIDPMVVPEHLPESRSIAIATQRFGPTKEDVRRIRGYRTELFADTAHWPQNRDPSLAANVGRSERHDVEFQKMVFTNEGAAEVKALSAMRGTLTGVWEGFYMMAGVVLPTPGAIGGEGQRYAPPDFICRKPLQAVFTEYLCFSDSVPDLDDVSGLRNFPKMGSETEEGFEIDGCRYERSTADPDSRRRCHPGKWIREPVDIVLLGETLEEHAQAWGGFRYTGRIRKDGSIILKREPKDADGDGPSGTWIFNGRVRFGSVFVGTWCSSSSPINNTSSVQGVFSMQQRANSSTSW</sequence>
<evidence type="ECO:0008006" key="3">
    <source>
        <dbReference type="Google" id="ProtNLM"/>
    </source>
</evidence>
<reference evidence="1" key="1">
    <citation type="submission" date="2020-11" db="EMBL/GenBank/DDBJ databases">
        <authorList>
            <consortium name="DOE Joint Genome Institute"/>
            <person name="Ahrendt S."/>
            <person name="Riley R."/>
            <person name="Andreopoulos W."/>
            <person name="Labutti K."/>
            <person name="Pangilinan J."/>
            <person name="Ruiz-Duenas F.J."/>
            <person name="Barrasa J.M."/>
            <person name="Sanchez-Garcia M."/>
            <person name="Camarero S."/>
            <person name="Miyauchi S."/>
            <person name="Serrano A."/>
            <person name="Linde D."/>
            <person name="Babiker R."/>
            <person name="Drula E."/>
            <person name="Ayuso-Fernandez I."/>
            <person name="Pacheco R."/>
            <person name="Padilla G."/>
            <person name="Ferreira P."/>
            <person name="Barriuso J."/>
            <person name="Kellner H."/>
            <person name="Castanera R."/>
            <person name="Alfaro M."/>
            <person name="Ramirez L."/>
            <person name="Pisabarro A.G."/>
            <person name="Kuo A."/>
            <person name="Tritt A."/>
            <person name="Lipzen A."/>
            <person name="He G."/>
            <person name="Yan M."/>
            <person name="Ng V."/>
            <person name="Cullen D."/>
            <person name="Martin F."/>
            <person name="Rosso M.-N."/>
            <person name="Henrissat B."/>
            <person name="Hibbett D."/>
            <person name="Martinez A.T."/>
            <person name="Grigoriev I.V."/>
        </authorList>
    </citation>
    <scope>NUCLEOTIDE SEQUENCE</scope>
    <source>
        <strain evidence="1">MF-IS2</strain>
    </source>
</reference>